<dbReference type="EMBL" id="JANPWB010000016">
    <property type="protein sequence ID" value="KAJ1081230.1"/>
    <property type="molecule type" value="Genomic_DNA"/>
</dbReference>
<feature type="region of interest" description="Disordered" evidence="1">
    <location>
        <begin position="140"/>
        <end position="164"/>
    </location>
</feature>
<dbReference type="Proteomes" id="UP001066276">
    <property type="component" value="Chromosome 12"/>
</dbReference>
<dbReference type="AlphaFoldDB" id="A0AAV7L0P0"/>
<gene>
    <name evidence="2" type="ORF">NDU88_001413</name>
</gene>
<keyword evidence="3" id="KW-1185">Reference proteome</keyword>
<organism evidence="2 3">
    <name type="scientific">Pleurodeles waltl</name>
    <name type="common">Iberian ribbed newt</name>
    <dbReference type="NCBI Taxonomy" id="8319"/>
    <lineage>
        <taxon>Eukaryota</taxon>
        <taxon>Metazoa</taxon>
        <taxon>Chordata</taxon>
        <taxon>Craniata</taxon>
        <taxon>Vertebrata</taxon>
        <taxon>Euteleostomi</taxon>
        <taxon>Amphibia</taxon>
        <taxon>Batrachia</taxon>
        <taxon>Caudata</taxon>
        <taxon>Salamandroidea</taxon>
        <taxon>Salamandridae</taxon>
        <taxon>Pleurodelinae</taxon>
        <taxon>Pleurodeles</taxon>
    </lineage>
</organism>
<evidence type="ECO:0000313" key="3">
    <source>
        <dbReference type="Proteomes" id="UP001066276"/>
    </source>
</evidence>
<sequence length="203" mass="22159">MGHVVLTSCPASSLVAEARAAGPACVVPPVALVMCSRPEAYHPDFHPGSRRLRTISHSLRTRYLSARPLATWLPKQELRVTGEEGGGRPRRARGGTCTPCLWSRRPVLCYVLHGAGFGWPCRPGDVEERDWLPGYREGPRAACRESGGPQLQRSPPGEWTVGPGAQVPESEVAIQRLDGSPEGNVSQCDMLGFSHQPDEFWEL</sequence>
<proteinExistence type="predicted"/>
<protein>
    <submittedName>
        <fullName evidence="2">Uncharacterized protein</fullName>
    </submittedName>
</protein>
<reference evidence="2" key="1">
    <citation type="journal article" date="2022" name="bioRxiv">
        <title>Sequencing and chromosome-scale assembly of the giantPleurodeles waltlgenome.</title>
        <authorList>
            <person name="Brown T."/>
            <person name="Elewa A."/>
            <person name="Iarovenko S."/>
            <person name="Subramanian E."/>
            <person name="Araus A.J."/>
            <person name="Petzold A."/>
            <person name="Susuki M."/>
            <person name="Suzuki K.-i.T."/>
            <person name="Hayashi T."/>
            <person name="Toyoda A."/>
            <person name="Oliveira C."/>
            <person name="Osipova E."/>
            <person name="Leigh N.D."/>
            <person name="Simon A."/>
            <person name="Yun M.H."/>
        </authorList>
    </citation>
    <scope>NUCLEOTIDE SEQUENCE</scope>
    <source>
        <strain evidence="2">20211129_DDA</strain>
        <tissue evidence="2">Liver</tissue>
    </source>
</reference>
<accession>A0AAV7L0P0</accession>
<evidence type="ECO:0000313" key="2">
    <source>
        <dbReference type="EMBL" id="KAJ1081230.1"/>
    </source>
</evidence>
<evidence type="ECO:0000256" key="1">
    <source>
        <dbReference type="SAM" id="MobiDB-lite"/>
    </source>
</evidence>
<name>A0AAV7L0P0_PLEWA</name>
<comment type="caution">
    <text evidence="2">The sequence shown here is derived from an EMBL/GenBank/DDBJ whole genome shotgun (WGS) entry which is preliminary data.</text>
</comment>